<dbReference type="EMBL" id="CAJVCH010010317">
    <property type="protein sequence ID" value="CAG7667475.1"/>
    <property type="molecule type" value="Genomic_DNA"/>
</dbReference>
<evidence type="ECO:0000256" key="1">
    <source>
        <dbReference type="SAM" id="MobiDB-lite"/>
    </source>
</evidence>
<feature type="compositionally biased region" description="Low complexity" evidence="1">
    <location>
        <begin position="372"/>
        <end position="381"/>
    </location>
</feature>
<dbReference type="AlphaFoldDB" id="A0A8J2JLX1"/>
<evidence type="ECO:0000259" key="2">
    <source>
        <dbReference type="PROSITE" id="PS50240"/>
    </source>
</evidence>
<dbReference type="InterPro" id="IPR018114">
    <property type="entry name" value="TRYPSIN_HIS"/>
</dbReference>
<keyword evidence="4" id="KW-1185">Reference proteome</keyword>
<evidence type="ECO:0000313" key="3">
    <source>
        <dbReference type="EMBL" id="CAG7667475.1"/>
    </source>
</evidence>
<feature type="domain" description="Peptidase S1" evidence="2">
    <location>
        <begin position="68"/>
        <end position="297"/>
    </location>
</feature>
<dbReference type="Pfam" id="PF00089">
    <property type="entry name" value="Trypsin"/>
    <property type="match status" value="2"/>
</dbReference>
<proteinExistence type="predicted"/>
<feature type="compositionally biased region" description="Polar residues" evidence="1">
    <location>
        <begin position="342"/>
        <end position="354"/>
    </location>
</feature>
<evidence type="ECO:0000313" key="4">
    <source>
        <dbReference type="Proteomes" id="UP000708208"/>
    </source>
</evidence>
<dbReference type="InterPro" id="IPR001254">
    <property type="entry name" value="Trypsin_dom"/>
</dbReference>
<accession>A0A8J2JLX1</accession>
<dbReference type="PROSITE" id="PS00134">
    <property type="entry name" value="TRYPSIN_HIS"/>
    <property type="match status" value="1"/>
</dbReference>
<gene>
    <name evidence="3" type="ORF">AFUS01_LOCUS1823</name>
</gene>
<name>A0A8J2JLX1_9HEXA</name>
<organism evidence="3 4">
    <name type="scientific">Allacma fusca</name>
    <dbReference type="NCBI Taxonomy" id="39272"/>
    <lineage>
        <taxon>Eukaryota</taxon>
        <taxon>Metazoa</taxon>
        <taxon>Ecdysozoa</taxon>
        <taxon>Arthropoda</taxon>
        <taxon>Hexapoda</taxon>
        <taxon>Collembola</taxon>
        <taxon>Symphypleona</taxon>
        <taxon>Sminthuridae</taxon>
        <taxon>Allacma</taxon>
    </lineage>
</organism>
<dbReference type="GO" id="GO:0006508">
    <property type="term" value="P:proteolysis"/>
    <property type="evidence" value="ECO:0007669"/>
    <property type="project" value="InterPro"/>
</dbReference>
<dbReference type="Proteomes" id="UP000708208">
    <property type="component" value="Unassembled WGS sequence"/>
</dbReference>
<comment type="caution">
    <text evidence="3">The sequence shown here is derived from an EMBL/GenBank/DDBJ whole genome shotgun (WGS) entry which is preliminary data.</text>
</comment>
<feature type="non-terminal residue" evidence="3">
    <location>
        <position position="536"/>
    </location>
</feature>
<reference evidence="3" key="1">
    <citation type="submission" date="2021-06" db="EMBL/GenBank/DDBJ databases">
        <authorList>
            <person name="Hodson N. C."/>
            <person name="Mongue J. A."/>
            <person name="Jaron S. K."/>
        </authorList>
    </citation>
    <scope>NUCLEOTIDE SEQUENCE</scope>
</reference>
<protein>
    <recommendedName>
        <fullName evidence="2">Peptidase S1 domain-containing protein</fullName>
    </recommendedName>
</protein>
<sequence>IHYSFRCREGWKPREDSTTNNITGICSSNNGAASMHGIDWLRDRHTLKCQEDCNWLDSVEDFSVNQKWQTNIAIYTEDFVGSGNFSQTCTGTFISSKHILTAAQCLQYSFQRRTVILRPEDIRIRTGRLFSSALNIANSQYHRIEKVVFHEDFKPNNFESDLAIISIQNPIERTRYFHPICISTPKEDSVEGTFGRFVVYNFENSLHQMPLKRISSRKCREGNPAHSNLDRGTTLCGSVQEDPSEPCTHYAGTGYVNVASNFSRLRGVRSGVSFSCNEPIVFTRLSRYTDWIHYHIYGTPKSMATKIIPKSGAKEIIADSSDDHLPLLDNQPNALSIRKSRTQSNGISTESNLPPQRRPTPATPNAKNRVHTTPTTPSATTKSEKPGLPHAQKVCPALDPSEGTSIRCRDWRGNGDCNDGGVLGSIATYQCQKFYSPAFGFDSIQRTCIESGQWRPSAEFSCILNCGVSTAAKTAFIVNGLISDRSTWPWHATMFSNTSDVLWSYRCGGALISKNVILTAAHCVTHKGSTSLIEEK</sequence>
<dbReference type="PROSITE" id="PS50240">
    <property type="entry name" value="TRYPSIN_DOM"/>
    <property type="match status" value="1"/>
</dbReference>
<dbReference type="GO" id="GO:0004252">
    <property type="term" value="F:serine-type endopeptidase activity"/>
    <property type="evidence" value="ECO:0007669"/>
    <property type="project" value="InterPro"/>
</dbReference>
<dbReference type="PANTHER" id="PTHR24260">
    <property type="match status" value="1"/>
</dbReference>
<feature type="region of interest" description="Disordered" evidence="1">
    <location>
        <begin position="336"/>
        <end position="396"/>
    </location>
</feature>
<dbReference type="InterPro" id="IPR051333">
    <property type="entry name" value="CLIP_Serine_Protease"/>
</dbReference>
<dbReference type="PANTHER" id="PTHR24260:SF145">
    <property type="entry name" value="FI17609P1-RELATED"/>
    <property type="match status" value="1"/>
</dbReference>
<dbReference type="OrthoDB" id="6147874at2759"/>
<feature type="non-terminal residue" evidence="3">
    <location>
        <position position="1"/>
    </location>
</feature>
<dbReference type="SMART" id="SM00020">
    <property type="entry name" value="Tryp_SPc"/>
    <property type="match status" value="1"/>
</dbReference>